<proteinExistence type="predicted"/>
<dbReference type="AlphaFoldDB" id="A0A1H6M3G0"/>
<sequence>MLLLSTVFSSYAQEKNDGLPYPDLIPILENGLYGYCDKDKNIIIEPQFEGAAFFGEDLDFLDIKVPKKKIFGSSAYATVWQDGQRMRIDKKGNVVYQYNPDDFNEIRPKESINASIKQSYEKFQDDQTRLWGGARYSYKRGVDSCTIQYS</sequence>
<gene>
    <name evidence="1" type="ORF">SAMN02927937_02381</name>
</gene>
<reference evidence="1 2" key="1">
    <citation type="submission" date="2016-10" db="EMBL/GenBank/DDBJ databases">
        <authorList>
            <person name="de Groot N.N."/>
        </authorList>
    </citation>
    <scope>NUCLEOTIDE SEQUENCE [LARGE SCALE GENOMIC DNA]</scope>
    <source>
        <strain evidence="1 2">CGMCC 1.10825</strain>
    </source>
</reference>
<keyword evidence="2" id="KW-1185">Reference proteome</keyword>
<dbReference type="EMBL" id="FNXE01000039">
    <property type="protein sequence ID" value="SEH95784.1"/>
    <property type="molecule type" value="Genomic_DNA"/>
</dbReference>
<name>A0A1H6M3G0_9FLAO</name>
<evidence type="ECO:0000313" key="1">
    <source>
        <dbReference type="EMBL" id="SEH95784.1"/>
    </source>
</evidence>
<dbReference type="InterPro" id="IPR032774">
    <property type="entry name" value="WG_beta_rep"/>
</dbReference>
<organism evidence="1 2">
    <name type="scientific">Paenimyroides marinum</name>
    <dbReference type="NCBI Taxonomy" id="1159016"/>
    <lineage>
        <taxon>Bacteria</taxon>
        <taxon>Pseudomonadati</taxon>
        <taxon>Bacteroidota</taxon>
        <taxon>Flavobacteriia</taxon>
        <taxon>Flavobacteriales</taxon>
        <taxon>Flavobacteriaceae</taxon>
        <taxon>Paenimyroides</taxon>
    </lineage>
</organism>
<dbReference type="Pfam" id="PF14903">
    <property type="entry name" value="WG_beta_rep"/>
    <property type="match status" value="1"/>
</dbReference>
<dbReference type="Proteomes" id="UP000199634">
    <property type="component" value="Unassembled WGS sequence"/>
</dbReference>
<dbReference type="STRING" id="1159016.SAMN02927937_02381"/>
<evidence type="ECO:0000313" key="2">
    <source>
        <dbReference type="Proteomes" id="UP000199634"/>
    </source>
</evidence>
<accession>A0A1H6M3G0</accession>
<protein>
    <submittedName>
        <fullName evidence="1">WG containing repeat-containing protein</fullName>
    </submittedName>
</protein>